<evidence type="ECO:0000256" key="3">
    <source>
        <dbReference type="ARBA" id="ARBA00011991"/>
    </source>
</evidence>
<protein>
    <recommendedName>
        <fullName evidence="4 10">Nicotinate-nucleotide--dimethylbenzimidazole phosphoribosyltransferase</fullName>
        <shortName evidence="10">NN:DBI PRT</shortName>
        <ecNumber evidence="3 10">2.4.2.21</ecNumber>
    </recommendedName>
    <alternativeName>
        <fullName evidence="8 10">N(1)-alpha-phosphoribosyltransferase</fullName>
    </alternativeName>
</protein>
<evidence type="ECO:0000256" key="5">
    <source>
        <dbReference type="ARBA" id="ARBA00022573"/>
    </source>
</evidence>
<dbReference type="Pfam" id="PF02277">
    <property type="entry name" value="DBI_PRT"/>
    <property type="match status" value="1"/>
</dbReference>
<keyword evidence="6 10" id="KW-0328">Glycosyltransferase</keyword>
<dbReference type="PANTHER" id="PTHR43463:SF1">
    <property type="entry name" value="NICOTINATE-NUCLEOTIDE--DIMETHYLBENZIMIDAZOLE PHOSPHORIBOSYLTRANSFERASE"/>
    <property type="match status" value="1"/>
</dbReference>
<dbReference type="GO" id="GO:0008939">
    <property type="term" value="F:nicotinate-nucleotide-dimethylbenzimidazole phosphoribosyltransferase activity"/>
    <property type="evidence" value="ECO:0007669"/>
    <property type="project" value="UniProtKB-UniRule"/>
</dbReference>
<organism evidence="11 12">
    <name type="scientific">Albimonas donghaensis</name>
    <dbReference type="NCBI Taxonomy" id="356660"/>
    <lineage>
        <taxon>Bacteria</taxon>
        <taxon>Pseudomonadati</taxon>
        <taxon>Pseudomonadota</taxon>
        <taxon>Alphaproteobacteria</taxon>
        <taxon>Rhodobacterales</taxon>
        <taxon>Paracoccaceae</taxon>
        <taxon>Albimonas</taxon>
    </lineage>
</organism>
<dbReference type="RefSeq" id="WP_218133446.1">
    <property type="nucleotide sequence ID" value="NZ_FNMZ01000006.1"/>
</dbReference>
<comment type="catalytic activity">
    <reaction evidence="9 10">
        <text>5,6-dimethylbenzimidazole + nicotinate beta-D-ribonucleotide = alpha-ribazole 5'-phosphate + nicotinate + H(+)</text>
        <dbReference type="Rhea" id="RHEA:11196"/>
        <dbReference type="ChEBI" id="CHEBI:15378"/>
        <dbReference type="ChEBI" id="CHEBI:15890"/>
        <dbReference type="ChEBI" id="CHEBI:32544"/>
        <dbReference type="ChEBI" id="CHEBI:57502"/>
        <dbReference type="ChEBI" id="CHEBI:57918"/>
        <dbReference type="EC" id="2.4.2.21"/>
    </reaction>
</comment>
<dbReference type="Gene3D" id="3.40.50.10210">
    <property type="match status" value="1"/>
</dbReference>
<comment type="function">
    <text evidence="10">Catalyzes the synthesis of alpha-ribazole-5'-phosphate from nicotinate mononucleotide (NAMN) and 5,6-dimethylbenzimidazole (DMB).</text>
</comment>
<dbReference type="FunFam" id="3.40.50.10210:FF:000001">
    <property type="entry name" value="Nicotinate-nucleotide--dimethylbenzimidazole phosphoribosyltransferase"/>
    <property type="match status" value="1"/>
</dbReference>
<dbReference type="InterPro" id="IPR017846">
    <property type="entry name" value="Nict_dMeBzImd_PRibTrfase_bact"/>
</dbReference>
<evidence type="ECO:0000256" key="9">
    <source>
        <dbReference type="ARBA" id="ARBA00047340"/>
    </source>
</evidence>
<evidence type="ECO:0000256" key="4">
    <source>
        <dbReference type="ARBA" id="ARBA00015486"/>
    </source>
</evidence>
<evidence type="ECO:0000256" key="1">
    <source>
        <dbReference type="ARBA" id="ARBA00005049"/>
    </source>
</evidence>
<name>A0A1H3CG02_9RHOB</name>
<dbReference type="InterPro" id="IPR003200">
    <property type="entry name" value="Nict_dMeBzImd_PRibTrfase"/>
</dbReference>
<keyword evidence="7 10" id="KW-0808">Transferase</keyword>
<evidence type="ECO:0000256" key="2">
    <source>
        <dbReference type="ARBA" id="ARBA00007110"/>
    </source>
</evidence>
<comment type="pathway">
    <text evidence="1 10">Nucleoside biosynthesis; alpha-ribazole biosynthesis; alpha-ribazole from 5,6-dimethylbenzimidazole: step 1/2.</text>
</comment>
<dbReference type="EC" id="2.4.2.21" evidence="3 10"/>
<evidence type="ECO:0000256" key="7">
    <source>
        <dbReference type="ARBA" id="ARBA00022679"/>
    </source>
</evidence>
<dbReference type="NCBIfam" id="TIGR03160">
    <property type="entry name" value="cobT_DBIPRT"/>
    <property type="match status" value="1"/>
</dbReference>
<dbReference type="Gene3D" id="1.10.1610.10">
    <property type="match status" value="1"/>
</dbReference>
<keyword evidence="12" id="KW-1185">Reference proteome</keyword>
<dbReference type="AlphaFoldDB" id="A0A1H3CG02"/>
<dbReference type="EMBL" id="FNMZ01000006">
    <property type="protein sequence ID" value="SDX52838.1"/>
    <property type="molecule type" value="Genomic_DNA"/>
</dbReference>
<proteinExistence type="inferred from homology"/>
<keyword evidence="5 10" id="KW-0169">Cobalamin biosynthesis</keyword>
<dbReference type="NCBIfam" id="NF000996">
    <property type="entry name" value="PRK00105.1"/>
    <property type="match status" value="1"/>
</dbReference>
<reference evidence="11 12" key="1">
    <citation type="submission" date="2016-10" db="EMBL/GenBank/DDBJ databases">
        <authorList>
            <person name="de Groot N.N."/>
        </authorList>
    </citation>
    <scope>NUCLEOTIDE SEQUENCE [LARGE SCALE GENOMIC DNA]</scope>
    <source>
        <strain evidence="11 12">DSM 17890</strain>
    </source>
</reference>
<gene>
    <name evidence="10" type="primary">cobT</name>
    <name evidence="11" type="ORF">SAMN05444336_10688</name>
</gene>
<feature type="active site" description="Proton acceptor" evidence="10">
    <location>
        <position position="315"/>
    </location>
</feature>
<accession>A0A1H3CG02</accession>
<evidence type="ECO:0000313" key="11">
    <source>
        <dbReference type="EMBL" id="SDX52838.1"/>
    </source>
</evidence>
<dbReference type="GO" id="GO:0009236">
    <property type="term" value="P:cobalamin biosynthetic process"/>
    <property type="evidence" value="ECO:0007669"/>
    <property type="project" value="UniProtKB-UniRule"/>
</dbReference>
<evidence type="ECO:0000256" key="10">
    <source>
        <dbReference type="HAMAP-Rule" id="MF_00230"/>
    </source>
</evidence>
<dbReference type="SUPFAM" id="SSF52733">
    <property type="entry name" value="Nicotinate mononucleotide:5,6-dimethylbenzimidazole phosphoribosyltransferase (CobT)"/>
    <property type="match status" value="1"/>
</dbReference>
<evidence type="ECO:0000256" key="6">
    <source>
        <dbReference type="ARBA" id="ARBA00022676"/>
    </source>
</evidence>
<dbReference type="PANTHER" id="PTHR43463">
    <property type="entry name" value="NICOTINATE-NUCLEOTIDE--DIMETHYLBENZIMIDAZOLE PHOSPHORIBOSYLTRANSFERASE"/>
    <property type="match status" value="1"/>
</dbReference>
<dbReference type="InterPro" id="IPR023195">
    <property type="entry name" value="Nict_dMeBzImd_PRibTrfase_N"/>
</dbReference>
<dbReference type="STRING" id="356660.SAMN05444336_10688"/>
<sequence>MTLSATTSEPSSAPVTPDPALDDAIRAVIDGKTKPLGALGRIETLAARLARLQGTTAPRMERCTLTIFAADHGIAAEGVSAFPQEVTVQMALNFLAGGAAANVFARTLGVQLRVVDAGMAEPVDHPALVQRRMGPGTANSAVAPAMSPETLAEALASGRALGADGDADACAFGEMGIANTSAATLVIHKLSGLPIATLTGRGTGLDDAGLSAKRAVLERAAARTGALPPEAALAEYGGFEIAMMAGAMIGAAQARRAVIVDGFIATAAAMAAQAIAPGCEAAFVFAHRSDEAGHAAALEHLGARPLLDLNLRLGEGTGALLAWPLLRAAAAMMTDMASFESAGVAGKT</sequence>
<dbReference type="UniPathway" id="UPA00061">
    <property type="reaction ID" value="UER00516"/>
</dbReference>
<dbReference type="InterPro" id="IPR036087">
    <property type="entry name" value="Nict_dMeBzImd_PRibTrfase_sf"/>
</dbReference>
<evidence type="ECO:0000313" key="12">
    <source>
        <dbReference type="Proteomes" id="UP000199118"/>
    </source>
</evidence>
<dbReference type="CDD" id="cd02439">
    <property type="entry name" value="DMB-PRT_CobT"/>
    <property type="match status" value="1"/>
</dbReference>
<dbReference type="Proteomes" id="UP000199118">
    <property type="component" value="Unassembled WGS sequence"/>
</dbReference>
<comment type="similarity">
    <text evidence="2 10">Belongs to the CobT family.</text>
</comment>
<dbReference type="HAMAP" id="MF_00230">
    <property type="entry name" value="CobT"/>
    <property type="match status" value="1"/>
</dbReference>
<evidence type="ECO:0000256" key="8">
    <source>
        <dbReference type="ARBA" id="ARBA00030686"/>
    </source>
</evidence>